<proteinExistence type="predicted"/>
<name>A0A072TRY3_MEDTR</name>
<dbReference type="AlphaFoldDB" id="A0A072TRY3"/>
<reference evidence="1 3" key="1">
    <citation type="journal article" date="2011" name="Nature">
        <title>The Medicago genome provides insight into the evolution of rhizobial symbioses.</title>
        <authorList>
            <person name="Young N.D."/>
            <person name="Debelle F."/>
            <person name="Oldroyd G.E."/>
            <person name="Geurts R."/>
            <person name="Cannon S.B."/>
            <person name="Udvardi M.K."/>
            <person name="Benedito V.A."/>
            <person name="Mayer K.F."/>
            <person name="Gouzy J."/>
            <person name="Schoof H."/>
            <person name="Van de Peer Y."/>
            <person name="Proost S."/>
            <person name="Cook D.R."/>
            <person name="Meyers B.C."/>
            <person name="Spannagl M."/>
            <person name="Cheung F."/>
            <person name="De Mita S."/>
            <person name="Krishnakumar V."/>
            <person name="Gundlach H."/>
            <person name="Zhou S."/>
            <person name="Mudge J."/>
            <person name="Bharti A.K."/>
            <person name="Murray J.D."/>
            <person name="Naoumkina M.A."/>
            <person name="Rosen B."/>
            <person name="Silverstein K.A."/>
            <person name="Tang H."/>
            <person name="Rombauts S."/>
            <person name="Zhao P.X."/>
            <person name="Zhou P."/>
            <person name="Barbe V."/>
            <person name="Bardou P."/>
            <person name="Bechner M."/>
            <person name="Bellec A."/>
            <person name="Berger A."/>
            <person name="Berges H."/>
            <person name="Bidwell S."/>
            <person name="Bisseling T."/>
            <person name="Choisne N."/>
            <person name="Couloux A."/>
            <person name="Denny R."/>
            <person name="Deshpande S."/>
            <person name="Dai X."/>
            <person name="Doyle J.J."/>
            <person name="Dudez A.M."/>
            <person name="Farmer A.D."/>
            <person name="Fouteau S."/>
            <person name="Franken C."/>
            <person name="Gibelin C."/>
            <person name="Gish J."/>
            <person name="Goldstein S."/>
            <person name="Gonzalez A.J."/>
            <person name="Green P.J."/>
            <person name="Hallab A."/>
            <person name="Hartog M."/>
            <person name="Hua A."/>
            <person name="Humphray S.J."/>
            <person name="Jeong D.H."/>
            <person name="Jing Y."/>
            <person name="Jocker A."/>
            <person name="Kenton S.M."/>
            <person name="Kim D.J."/>
            <person name="Klee K."/>
            <person name="Lai H."/>
            <person name="Lang C."/>
            <person name="Lin S."/>
            <person name="Macmil S.L."/>
            <person name="Magdelenat G."/>
            <person name="Matthews L."/>
            <person name="McCorrison J."/>
            <person name="Monaghan E.L."/>
            <person name="Mun J.H."/>
            <person name="Najar F.Z."/>
            <person name="Nicholson C."/>
            <person name="Noirot C."/>
            <person name="O'Bleness M."/>
            <person name="Paule C.R."/>
            <person name="Poulain J."/>
            <person name="Prion F."/>
            <person name="Qin B."/>
            <person name="Qu C."/>
            <person name="Retzel E.F."/>
            <person name="Riddle C."/>
            <person name="Sallet E."/>
            <person name="Samain S."/>
            <person name="Samson N."/>
            <person name="Sanders I."/>
            <person name="Saurat O."/>
            <person name="Scarpelli C."/>
            <person name="Schiex T."/>
            <person name="Segurens B."/>
            <person name="Severin A.J."/>
            <person name="Sherrier D.J."/>
            <person name="Shi R."/>
            <person name="Sims S."/>
            <person name="Singer S.R."/>
            <person name="Sinharoy S."/>
            <person name="Sterck L."/>
            <person name="Viollet A."/>
            <person name="Wang B.B."/>
            <person name="Wang K."/>
            <person name="Wang M."/>
            <person name="Wang X."/>
            <person name="Warfsmann J."/>
            <person name="Weissenbach J."/>
            <person name="White D.D."/>
            <person name="White J.D."/>
            <person name="Wiley G.B."/>
            <person name="Wincker P."/>
            <person name="Xing Y."/>
            <person name="Yang L."/>
            <person name="Yao Z."/>
            <person name="Ying F."/>
            <person name="Zhai J."/>
            <person name="Zhou L."/>
            <person name="Zuber A."/>
            <person name="Denarie J."/>
            <person name="Dixon R.A."/>
            <person name="May G.D."/>
            <person name="Schwartz D.C."/>
            <person name="Rogers J."/>
            <person name="Quetier F."/>
            <person name="Town C.D."/>
            <person name="Roe B.A."/>
        </authorList>
    </citation>
    <scope>NUCLEOTIDE SEQUENCE [LARGE SCALE GENOMIC DNA]</scope>
    <source>
        <strain evidence="1">A17</strain>
        <strain evidence="2 3">cv. Jemalong A17</strain>
    </source>
</reference>
<evidence type="ECO:0000313" key="3">
    <source>
        <dbReference type="Proteomes" id="UP000002051"/>
    </source>
</evidence>
<reference evidence="2" key="3">
    <citation type="submission" date="2015-04" db="UniProtKB">
        <authorList>
            <consortium name="EnsemblPlants"/>
        </authorList>
    </citation>
    <scope>IDENTIFICATION</scope>
    <source>
        <strain evidence="2">cv. Jemalong A17</strain>
    </source>
</reference>
<dbReference type="EMBL" id="CM001224">
    <property type="protein sequence ID" value="KEH19613.1"/>
    <property type="molecule type" value="Genomic_DNA"/>
</dbReference>
<dbReference type="EnsemblPlants" id="KEH19613">
    <property type="protein sequence ID" value="KEH19613"/>
    <property type="gene ID" value="MTR_8g464910"/>
</dbReference>
<dbReference type="HOGENOM" id="CLU_2853151_0_0_1"/>
<accession>A0A072TRY3</accession>
<evidence type="ECO:0000313" key="1">
    <source>
        <dbReference type="EMBL" id="KEH19613.1"/>
    </source>
</evidence>
<gene>
    <name evidence="1" type="ordered locus">MTR_8g464910</name>
</gene>
<protein>
    <submittedName>
        <fullName evidence="1 2">Uncharacterized protein</fullName>
    </submittedName>
</protein>
<organism evidence="1 3">
    <name type="scientific">Medicago truncatula</name>
    <name type="common">Barrel medic</name>
    <name type="synonym">Medicago tribuloides</name>
    <dbReference type="NCBI Taxonomy" id="3880"/>
    <lineage>
        <taxon>Eukaryota</taxon>
        <taxon>Viridiplantae</taxon>
        <taxon>Streptophyta</taxon>
        <taxon>Embryophyta</taxon>
        <taxon>Tracheophyta</taxon>
        <taxon>Spermatophyta</taxon>
        <taxon>Magnoliopsida</taxon>
        <taxon>eudicotyledons</taxon>
        <taxon>Gunneridae</taxon>
        <taxon>Pentapetalae</taxon>
        <taxon>rosids</taxon>
        <taxon>fabids</taxon>
        <taxon>Fabales</taxon>
        <taxon>Fabaceae</taxon>
        <taxon>Papilionoideae</taxon>
        <taxon>50 kb inversion clade</taxon>
        <taxon>NPAAA clade</taxon>
        <taxon>Hologalegina</taxon>
        <taxon>IRL clade</taxon>
        <taxon>Trifolieae</taxon>
        <taxon>Medicago</taxon>
    </lineage>
</organism>
<sequence>MKIEVTEYIALEPADNEEQDGSDQQCLGACKDGSNNVKVKSYKEKKKMTLLQNSKHTPHQCILQW</sequence>
<keyword evidence="3" id="KW-1185">Reference proteome</keyword>
<evidence type="ECO:0000313" key="2">
    <source>
        <dbReference type="EnsemblPlants" id="KEH19613"/>
    </source>
</evidence>
<dbReference type="Proteomes" id="UP000002051">
    <property type="component" value="Chromosome 8"/>
</dbReference>
<reference evidence="1 3" key="2">
    <citation type="journal article" date="2014" name="BMC Genomics">
        <title>An improved genome release (version Mt4.0) for the model legume Medicago truncatula.</title>
        <authorList>
            <person name="Tang H."/>
            <person name="Krishnakumar V."/>
            <person name="Bidwell S."/>
            <person name="Rosen B."/>
            <person name="Chan A."/>
            <person name="Zhou S."/>
            <person name="Gentzbittel L."/>
            <person name="Childs K.L."/>
            <person name="Yandell M."/>
            <person name="Gundlach H."/>
            <person name="Mayer K.F."/>
            <person name="Schwartz D.C."/>
            <person name="Town C.D."/>
        </authorList>
    </citation>
    <scope>GENOME REANNOTATION</scope>
    <source>
        <strain evidence="1">A17</strain>
        <strain evidence="2 3">cv. Jemalong A17</strain>
    </source>
</reference>